<dbReference type="NCBIfam" id="NF006631">
    <property type="entry name" value="PRK09201.1"/>
    <property type="match status" value="1"/>
</dbReference>
<organism evidence="2 3">
    <name type="scientific">Sphingobium terrigena</name>
    <dbReference type="NCBI Taxonomy" id="2304063"/>
    <lineage>
        <taxon>Bacteria</taxon>
        <taxon>Pseudomonadati</taxon>
        <taxon>Pseudomonadota</taxon>
        <taxon>Alphaproteobacteria</taxon>
        <taxon>Sphingomonadales</taxon>
        <taxon>Sphingomonadaceae</taxon>
        <taxon>Sphingobium</taxon>
    </lineage>
</organism>
<name>A0A418YVN4_9SPHN</name>
<dbReference type="InterPro" id="IPR036928">
    <property type="entry name" value="AS_sf"/>
</dbReference>
<sequence>MKQAVEIAAAVRSGQISAMAVLEQCLAGLAAEGGRLVAVTRILADRARSEAAAVDAAIAARRDPGPLAGVPYGVKDLFDVRGLPTTAGSSLYADAPPAQADADAISRLHAAGAVLVATLNMDEFAYGFATINARHGTTRNPHDLERLAGGSSGGSAAVVAAGLLPFSLGSDTNGSIRVPASLTGIYGIKPSHGALSMGGVFPFADSFDDIGPFTLSVADMECLWQVLGGTEATASDPIRVARLGGRFRDNVDPDQIAAMDAIAPEAPLIELPDIARARSAAFLITAAEGGRLHREALGHDAMAFDPATRDRLIAGALLPDALYDAAQAFRADYKQRIVAIMDDYDLLLAPATPCVAPLIADPRIMIDGALSPARADLGIHSQPISFTGLPSLSVPLRRPGRLPLGLQLIGRPGGEATLFRFAATLEYKGLTGVTSPVEQGDAL</sequence>
<dbReference type="NCBIfam" id="TIGR02715">
    <property type="entry name" value="amido_AtzE"/>
    <property type="match status" value="1"/>
</dbReference>
<dbReference type="OrthoDB" id="7490557at2"/>
<proteinExistence type="predicted"/>
<dbReference type="SUPFAM" id="SSF75304">
    <property type="entry name" value="Amidase signature (AS) enzymes"/>
    <property type="match status" value="1"/>
</dbReference>
<dbReference type="RefSeq" id="WP_119744636.1">
    <property type="nucleotide sequence ID" value="NZ_QVRA01000004.1"/>
</dbReference>
<dbReference type="InterPro" id="IPR023631">
    <property type="entry name" value="Amidase_dom"/>
</dbReference>
<dbReference type="GO" id="GO:0016787">
    <property type="term" value="F:hydrolase activity"/>
    <property type="evidence" value="ECO:0007669"/>
    <property type="project" value="UniProtKB-KW"/>
</dbReference>
<dbReference type="InterPro" id="IPR014087">
    <property type="entry name" value="Carboxybiuret_hydro_AtzE"/>
</dbReference>
<evidence type="ECO:0000313" key="3">
    <source>
        <dbReference type="Proteomes" id="UP000283469"/>
    </source>
</evidence>
<reference evidence="2 3" key="1">
    <citation type="submission" date="2018-08" db="EMBL/GenBank/DDBJ databases">
        <title>Sphingobium sp. EO9.</title>
        <authorList>
            <person name="Park Y."/>
            <person name="Kim K.H."/>
            <person name="Jeon C.O."/>
        </authorList>
    </citation>
    <scope>NUCLEOTIDE SEQUENCE [LARGE SCALE GENOMIC DNA]</scope>
    <source>
        <strain evidence="2 3">EO9</strain>
    </source>
</reference>
<keyword evidence="3" id="KW-1185">Reference proteome</keyword>
<gene>
    <name evidence="2" type="ORF">D0Z70_06570</name>
</gene>
<dbReference type="AlphaFoldDB" id="A0A418YVN4"/>
<protein>
    <submittedName>
        <fullName evidence="2">AtzE family amidohydrolase</fullName>
    </submittedName>
</protein>
<feature type="domain" description="Amidase" evidence="1">
    <location>
        <begin position="304"/>
        <end position="418"/>
    </location>
</feature>
<dbReference type="Gene3D" id="3.90.1300.10">
    <property type="entry name" value="Amidase signature (AS) domain"/>
    <property type="match status" value="1"/>
</dbReference>
<dbReference type="Proteomes" id="UP000283469">
    <property type="component" value="Unassembled WGS sequence"/>
</dbReference>
<evidence type="ECO:0000313" key="2">
    <source>
        <dbReference type="EMBL" id="RJG56302.1"/>
    </source>
</evidence>
<keyword evidence="2" id="KW-0378">Hydrolase</keyword>
<dbReference type="InterPro" id="IPR000120">
    <property type="entry name" value="Amidase"/>
</dbReference>
<accession>A0A418YVN4</accession>
<dbReference type="EMBL" id="QVRA01000004">
    <property type="protein sequence ID" value="RJG56302.1"/>
    <property type="molecule type" value="Genomic_DNA"/>
</dbReference>
<comment type="caution">
    <text evidence="2">The sequence shown here is derived from an EMBL/GenBank/DDBJ whole genome shotgun (WGS) entry which is preliminary data.</text>
</comment>
<evidence type="ECO:0000259" key="1">
    <source>
        <dbReference type="Pfam" id="PF01425"/>
    </source>
</evidence>
<dbReference type="Pfam" id="PF01425">
    <property type="entry name" value="Amidase"/>
    <property type="match status" value="2"/>
</dbReference>
<feature type="domain" description="Amidase" evidence="1">
    <location>
        <begin position="21"/>
        <end position="235"/>
    </location>
</feature>
<dbReference type="PANTHER" id="PTHR11895">
    <property type="entry name" value="TRANSAMIDASE"/>
    <property type="match status" value="1"/>
</dbReference>
<dbReference type="PANTHER" id="PTHR11895:SF172">
    <property type="entry name" value="GLUTAMYL-TRNA(GLN) AMIDOTRANSFERASE"/>
    <property type="match status" value="1"/>
</dbReference>